<dbReference type="Proteomes" id="UP000775872">
    <property type="component" value="Unassembled WGS sequence"/>
</dbReference>
<evidence type="ECO:0000313" key="3">
    <source>
        <dbReference type="Proteomes" id="UP000775872"/>
    </source>
</evidence>
<proteinExistence type="predicted"/>
<dbReference type="Gene3D" id="3.30.710.10">
    <property type="entry name" value="Potassium Channel Kv1.1, Chain A"/>
    <property type="match status" value="1"/>
</dbReference>
<organism evidence="2 3">
    <name type="scientific">Clonostachys solani</name>
    <dbReference type="NCBI Taxonomy" id="160281"/>
    <lineage>
        <taxon>Eukaryota</taxon>
        <taxon>Fungi</taxon>
        <taxon>Dikarya</taxon>
        <taxon>Ascomycota</taxon>
        <taxon>Pezizomycotina</taxon>
        <taxon>Sordariomycetes</taxon>
        <taxon>Hypocreomycetidae</taxon>
        <taxon>Hypocreales</taxon>
        <taxon>Bionectriaceae</taxon>
        <taxon>Clonostachys</taxon>
    </lineage>
</organism>
<name>A0A9N9Z8S4_9HYPO</name>
<evidence type="ECO:0000313" key="2">
    <source>
        <dbReference type="EMBL" id="CAH0051587.1"/>
    </source>
</evidence>
<comment type="caution">
    <text evidence="2">The sequence shown here is derived from an EMBL/GenBank/DDBJ whole genome shotgun (WGS) entry which is preliminary data.</text>
</comment>
<dbReference type="PANTHER" id="PTHR47843">
    <property type="entry name" value="BTB DOMAIN-CONTAINING PROTEIN-RELATED"/>
    <property type="match status" value="1"/>
</dbReference>
<dbReference type="Pfam" id="PF00651">
    <property type="entry name" value="BTB"/>
    <property type="match status" value="1"/>
</dbReference>
<evidence type="ECO:0000259" key="1">
    <source>
        <dbReference type="PROSITE" id="PS50097"/>
    </source>
</evidence>
<keyword evidence="3" id="KW-1185">Reference proteome</keyword>
<gene>
    <name evidence="2" type="ORF">CSOL1703_00017930</name>
</gene>
<dbReference type="PANTHER" id="PTHR47843:SF5">
    <property type="entry name" value="BTB_POZ DOMAIN PROTEIN"/>
    <property type="match status" value="1"/>
</dbReference>
<dbReference type="InterPro" id="IPR000210">
    <property type="entry name" value="BTB/POZ_dom"/>
</dbReference>
<reference evidence="2" key="1">
    <citation type="submission" date="2021-10" db="EMBL/GenBank/DDBJ databases">
        <authorList>
            <person name="Piombo E."/>
        </authorList>
    </citation>
    <scope>NUCLEOTIDE SEQUENCE</scope>
</reference>
<feature type="domain" description="BTB" evidence="1">
    <location>
        <begin position="18"/>
        <end position="85"/>
    </location>
</feature>
<protein>
    <recommendedName>
        <fullName evidence="1">BTB domain-containing protein</fullName>
    </recommendedName>
</protein>
<dbReference type="OrthoDB" id="1022638at2759"/>
<dbReference type="AlphaFoldDB" id="A0A9N9Z8S4"/>
<dbReference type="CDD" id="cd18186">
    <property type="entry name" value="BTB_POZ_ZBTB_KLHL-like"/>
    <property type="match status" value="1"/>
</dbReference>
<accession>A0A9N9Z8S4</accession>
<sequence length="306" mass="34571">MSFGNLELGHVVGSGEYSDMKLVCQGCEFKVHKVVVCTQSPVLATAIHWVFQESRTGIINIENFEPSTVSRMVEFLYTGDYGDPLFPHTEGFAAFLRSSNYLINPSIASFPDEIKKPTSDDITASGMMLQHVQINAIADYYNIERLSELSRSKFQQACQSTWDTQSFIDATSGALGLSGDGALHEVIATEAAKNIHTLLEIDHFADLIGEFGTRVLRNCIKKAEADQHRVFQLRFDLEQEHSKRQAAEARADRIIENIGRCVQTMRERGFCRNHSCMAEYQCYIERRGQSFEPLYTLRCAKCRCKN</sequence>
<dbReference type="EMBL" id="CABFOC020000041">
    <property type="protein sequence ID" value="CAH0051587.1"/>
    <property type="molecule type" value="Genomic_DNA"/>
</dbReference>
<dbReference type="InterPro" id="IPR011333">
    <property type="entry name" value="SKP1/BTB/POZ_sf"/>
</dbReference>
<dbReference type="PROSITE" id="PS50097">
    <property type="entry name" value="BTB"/>
    <property type="match status" value="1"/>
</dbReference>
<dbReference type="SUPFAM" id="SSF54695">
    <property type="entry name" value="POZ domain"/>
    <property type="match status" value="1"/>
</dbReference>